<keyword evidence="8" id="KW-0449">Lipoprotein</keyword>
<keyword evidence="6" id="KW-0472">Membrane</keyword>
<keyword evidence="7" id="KW-0325">Glycoprotein</keyword>
<feature type="signal peptide" evidence="10">
    <location>
        <begin position="1"/>
        <end position="18"/>
    </location>
</feature>
<dbReference type="EMBL" id="KX700593">
    <property type="protein sequence ID" value="APD74549.1"/>
    <property type="molecule type" value="Genomic_DNA"/>
</dbReference>
<evidence type="ECO:0000256" key="2">
    <source>
        <dbReference type="ARBA" id="ARBA00004609"/>
    </source>
</evidence>
<proteinExistence type="predicted"/>
<keyword evidence="4" id="KW-0336">GPI-anchor</keyword>
<dbReference type="Pfam" id="PF13206">
    <property type="entry name" value="VSG_B"/>
    <property type="match status" value="1"/>
</dbReference>
<feature type="chain" id="PRO_5013176026" evidence="10">
    <location>
        <begin position="19"/>
        <end position="491"/>
    </location>
</feature>
<evidence type="ECO:0000256" key="8">
    <source>
        <dbReference type="ARBA" id="ARBA00023288"/>
    </source>
</evidence>
<evidence type="ECO:0000256" key="9">
    <source>
        <dbReference type="SAM" id="MobiDB-lite"/>
    </source>
</evidence>
<sequence>MFLEATLSIIIAASFVAGTGENDREFRDMCMLYTLLIQPVPEPKPGKGPGDTVEDLSTKAQAALSQALKINLTIIEAPMLKALLDKQKYENEAKLVATDSPVKGYFENLTPNVRQEMMAAARATDDGSQDQKDFARNYGLPLSESKKQMLRPAVSALTAQTIKTLKEVSEAVERINKARADTRRAMLQALFGKTYEAAATEAQLNTEATWDKTPAAADFPWSGQVRDTACAATNGDDKKAGYALATNIMCICSLQHDSAANVFCTGNSAPNQQESGAKTPSDMAERWTKLSAICKNNVGDSEQQLSGPALSTAVTRILAHLGKNMKVNTGLTPASALTGASHDFLGFFSVNNAAPQCDSNDANPQSTATKGVCINYAKLLKSKTGIPWAAKVSDAVTKLETISKEYTDATALLAQAASLTAQIEAAVHLGKLLAAAEAPNKATTELAQKTCPEKNKTAEEWPSKRCDYDNTTKQCKPKTGVGDTKRGSTCR</sequence>
<keyword evidence="3" id="KW-1003">Cell membrane</keyword>
<feature type="region of interest" description="Disordered" evidence="9">
    <location>
        <begin position="469"/>
        <end position="491"/>
    </location>
</feature>
<comment type="function">
    <text evidence="1">VSG forms a coat on the surface of the parasite. The trypanosome evades the immune response of the host by expressing a series of antigenically distinct VSGs from an estimated 1000 VSG genes.</text>
</comment>
<accession>A0A1J0R9F8</accession>
<dbReference type="InterPro" id="IPR025932">
    <property type="entry name" value="Trypano_VSG_B_N_dom"/>
</dbReference>
<dbReference type="GO" id="GO:0098552">
    <property type="term" value="C:side of membrane"/>
    <property type="evidence" value="ECO:0007669"/>
    <property type="project" value="UniProtKB-KW"/>
</dbReference>
<dbReference type="VEuPathDB" id="TriTrypDB:Tb427_000302500"/>
<dbReference type="AlphaFoldDB" id="A0A1J0R9F8"/>
<comment type="subcellular location">
    <subcellularLocation>
        <location evidence="2">Cell membrane</location>
        <topology evidence="2">Lipid-anchor</topology>
        <topology evidence="2">GPI-anchor</topology>
    </subcellularLocation>
</comment>
<name>A0A1J0R9F8_9TRYP</name>
<evidence type="ECO:0000256" key="1">
    <source>
        <dbReference type="ARBA" id="ARBA00002523"/>
    </source>
</evidence>
<evidence type="ECO:0000256" key="5">
    <source>
        <dbReference type="ARBA" id="ARBA00022729"/>
    </source>
</evidence>
<evidence type="ECO:0000256" key="4">
    <source>
        <dbReference type="ARBA" id="ARBA00022622"/>
    </source>
</evidence>
<organism evidence="12">
    <name type="scientific">Trypanosoma brucei</name>
    <dbReference type="NCBI Taxonomy" id="5691"/>
    <lineage>
        <taxon>Eukaryota</taxon>
        <taxon>Discoba</taxon>
        <taxon>Euglenozoa</taxon>
        <taxon>Kinetoplastea</taxon>
        <taxon>Metakinetoplastina</taxon>
        <taxon>Trypanosomatida</taxon>
        <taxon>Trypanosomatidae</taxon>
        <taxon>Trypanosoma</taxon>
    </lineage>
</organism>
<evidence type="ECO:0000256" key="7">
    <source>
        <dbReference type="ARBA" id="ARBA00023180"/>
    </source>
</evidence>
<evidence type="ECO:0000313" key="12">
    <source>
        <dbReference type="EMBL" id="APD74549.1"/>
    </source>
</evidence>
<dbReference type="VEuPathDB" id="TriTrypDB:Tb927.3.210"/>
<protein>
    <submittedName>
        <fullName evidence="12">Variant surface glycoprotein 1125.4010</fullName>
    </submittedName>
</protein>
<evidence type="ECO:0000256" key="10">
    <source>
        <dbReference type="SAM" id="SignalP"/>
    </source>
</evidence>
<evidence type="ECO:0000256" key="3">
    <source>
        <dbReference type="ARBA" id="ARBA00022475"/>
    </source>
</evidence>
<evidence type="ECO:0000259" key="11">
    <source>
        <dbReference type="Pfam" id="PF13206"/>
    </source>
</evidence>
<dbReference type="VEuPathDB" id="TriTrypDB:Tb1125.Tb09.v4.0053"/>
<keyword evidence="5 10" id="KW-0732">Signal</keyword>
<dbReference type="GO" id="GO:0005886">
    <property type="term" value="C:plasma membrane"/>
    <property type="evidence" value="ECO:0007669"/>
    <property type="project" value="UniProtKB-SubCell"/>
</dbReference>
<reference evidence="12" key="1">
    <citation type="submission" date="2016-08" db="EMBL/GenBank/DDBJ databases">
        <title>VSG repertoire of Trypanosoma brucei EATRO 1125.</title>
        <authorList>
            <person name="Cross G.A."/>
        </authorList>
    </citation>
    <scope>NUCLEOTIDE SEQUENCE</scope>
    <source>
        <strain evidence="12">EATRO 1125</strain>
    </source>
</reference>
<evidence type="ECO:0000256" key="6">
    <source>
        <dbReference type="ARBA" id="ARBA00023136"/>
    </source>
</evidence>
<feature type="domain" description="Trypanosome variant surface glycoprotein B-type N-terminal" evidence="11">
    <location>
        <begin position="15"/>
        <end position="415"/>
    </location>
</feature>